<dbReference type="Gene3D" id="3.40.50.300">
    <property type="entry name" value="P-loop containing nucleotide triphosphate hydrolases"/>
    <property type="match status" value="1"/>
</dbReference>
<dbReference type="OrthoDB" id="664960at2759"/>
<dbReference type="Gene3D" id="3.80.10.10">
    <property type="entry name" value="Ribonuclease Inhibitor"/>
    <property type="match status" value="1"/>
</dbReference>
<gene>
    <name evidence="3" type="ORF">HHK36_026790</name>
</gene>
<dbReference type="Proteomes" id="UP000655225">
    <property type="component" value="Unassembled WGS sequence"/>
</dbReference>
<dbReference type="InterPro" id="IPR050905">
    <property type="entry name" value="Plant_NBS-LRR"/>
</dbReference>
<dbReference type="PANTHER" id="PTHR33463:SF204">
    <property type="entry name" value="NB-ARC DOMAIN-CONTAINING PROTEIN"/>
    <property type="match status" value="1"/>
</dbReference>
<feature type="domain" description="NB-ARC" evidence="2">
    <location>
        <begin position="79"/>
        <end position="145"/>
    </location>
</feature>
<evidence type="ECO:0000256" key="1">
    <source>
        <dbReference type="ARBA" id="ARBA00008894"/>
    </source>
</evidence>
<dbReference type="InterPro" id="IPR027417">
    <property type="entry name" value="P-loop_NTPase"/>
</dbReference>
<dbReference type="AlphaFoldDB" id="A0A834YFN3"/>
<evidence type="ECO:0000313" key="3">
    <source>
        <dbReference type="EMBL" id="KAF8388124.1"/>
    </source>
</evidence>
<name>A0A834YFN3_TETSI</name>
<dbReference type="InterPro" id="IPR032675">
    <property type="entry name" value="LRR_dom_sf"/>
</dbReference>
<dbReference type="GO" id="GO:0043531">
    <property type="term" value="F:ADP binding"/>
    <property type="evidence" value="ECO:0007669"/>
    <property type="project" value="InterPro"/>
</dbReference>
<sequence>MEAVSPITDIIYQGATIAADIVAPTQTVVAPTVAAPVSRRRSSRDRRSAISSDYEVYLNEAVVEAMPSRPTVGMDLIFENVWRCLIEEDQVRIIGLYGMGGVGKTTLLKKINNEFDDRGTNDFDVVIWVVVSKESNVRMVQKTIGEPPVGIVELVELLCLNLSGTSIHTLPDELKILVQLKYLDLSYTNFLSTIPIKVILRLPRLQVLNIYTSSYGDWEVDGDNVASLVESGSLKHLNDTGITIRTVPFLEKFFNFHNLSRCTSYLLIERCKDLEELTFSWVVVTEGENTIPLNLETLILTNLPKLKIIRDVAHPFFQNFAFIQILNCDALKDLT</sequence>
<dbReference type="Pfam" id="PF00931">
    <property type="entry name" value="NB-ARC"/>
    <property type="match status" value="1"/>
</dbReference>
<evidence type="ECO:0000259" key="2">
    <source>
        <dbReference type="Pfam" id="PF00931"/>
    </source>
</evidence>
<evidence type="ECO:0000313" key="4">
    <source>
        <dbReference type="Proteomes" id="UP000655225"/>
    </source>
</evidence>
<dbReference type="PANTHER" id="PTHR33463">
    <property type="entry name" value="NB-ARC DOMAIN-CONTAINING PROTEIN-RELATED"/>
    <property type="match status" value="1"/>
</dbReference>
<protein>
    <recommendedName>
        <fullName evidence="2">NB-ARC domain-containing protein</fullName>
    </recommendedName>
</protein>
<dbReference type="EMBL" id="JABCRI010000020">
    <property type="protein sequence ID" value="KAF8388124.1"/>
    <property type="molecule type" value="Genomic_DNA"/>
</dbReference>
<dbReference type="SUPFAM" id="SSF52058">
    <property type="entry name" value="L domain-like"/>
    <property type="match status" value="1"/>
</dbReference>
<reference evidence="3 4" key="1">
    <citation type="submission" date="2020-04" db="EMBL/GenBank/DDBJ databases">
        <title>Plant Genome Project.</title>
        <authorList>
            <person name="Zhang R.-G."/>
        </authorList>
    </citation>
    <scope>NUCLEOTIDE SEQUENCE [LARGE SCALE GENOMIC DNA]</scope>
    <source>
        <strain evidence="3">YNK0</strain>
        <tissue evidence="3">Leaf</tissue>
    </source>
</reference>
<keyword evidence="4" id="KW-1185">Reference proteome</keyword>
<organism evidence="3 4">
    <name type="scientific">Tetracentron sinense</name>
    <name type="common">Spur-leaf</name>
    <dbReference type="NCBI Taxonomy" id="13715"/>
    <lineage>
        <taxon>Eukaryota</taxon>
        <taxon>Viridiplantae</taxon>
        <taxon>Streptophyta</taxon>
        <taxon>Embryophyta</taxon>
        <taxon>Tracheophyta</taxon>
        <taxon>Spermatophyta</taxon>
        <taxon>Magnoliopsida</taxon>
        <taxon>Trochodendrales</taxon>
        <taxon>Trochodendraceae</taxon>
        <taxon>Tetracentron</taxon>
    </lineage>
</organism>
<comment type="caution">
    <text evidence="3">The sequence shown here is derived from an EMBL/GenBank/DDBJ whole genome shotgun (WGS) entry which is preliminary data.</text>
</comment>
<dbReference type="InterPro" id="IPR002182">
    <property type="entry name" value="NB-ARC"/>
</dbReference>
<dbReference type="SUPFAM" id="SSF52540">
    <property type="entry name" value="P-loop containing nucleoside triphosphate hydrolases"/>
    <property type="match status" value="1"/>
</dbReference>
<proteinExistence type="inferred from homology"/>
<accession>A0A834YFN3</accession>
<comment type="similarity">
    <text evidence="1">Belongs to the disease resistance NB-LRR family.</text>
</comment>